<dbReference type="Gene3D" id="2.40.128.20">
    <property type="match status" value="1"/>
</dbReference>
<evidence type="ECO:0000313" key="6">
    <source>
        <dbReference type="Ensembl" id="ENSCLMP00005016780.1"/>
    </source>
</evidence>
<evidence type="ECO:0000313" key="7">
    <source>
        <dbReference type="Proteomes" id="UP000694565"/>
    </source>
</evidence>
<proteinExistence type="predicted"/>
<feature type="signal peptide" evidence="5">
    <location>
        <begin position="1"/>
        <end position="20"/>
    </location>
</feature>
<evidence type="ECO:0000256" key="1">
    <source>
        <dbReference type="ARBA" id="ARBA00004613"/>
    </source>
</evidence>
<feature type="chain" id="PRO_5034544688" description="Tributyltin binding protein type 1" evidence="5">
    <location>
        <begin position="21"/>
        <end position="211"/>
    </location>
</feature>
<comment type="subcellular location">
    <subcellularLocation>
        <location evidence="1">Secreted</location>
    </subcellularLocation>
</comment>
<evidence type="ECO:0000256" key="4">
    <source>
        <dbReference type="ARBA" id="ARBA00023180"/>
    </source>
</evidence>
<keyword evidence="4" id="KW-0325">Glycoprotein</keyword>
<evidence type="ECO:0000256" key="2">
    <source>
        <dbReference type="ARBA" id="ARBA00022525"/>
    </source>
</evidence>
<reference evidence="6" key="2">
    <citation type="submission" date="2025-09" db="UniProtKB">
        <authorList>
            <consortium name="Ensembl"/>
        </authorList>
    </citation>
    <scope>IDENTIFICATION</scope>
</reference>
<dbReference type="PANTHER" id="PTHR11967">
    <property type="entry name" value="ALPHA-1-ACID GLYCOPROTEIN"/>
    <property type="match status" value="1"/>
</dbReference>
<keyword evidence="2" id="KW-0964">Secreted</keyword>
<keyword evidence="7" id="KW-1185">Reference proteome</keyword>
<gene>
    <name evidence="6" type="primary">LOC117739247</name>
</gene>
<accession>A0A8C2XCP3</accession>
<protein>
    <recommendedName>
        <fullName evidence="8">Tributyltin binding protein type 1</fullName>
    </recommendedName>
</protein>
<dbReference type="PANTHER" id="PTHR11967:SF2">
    <property type="entry name" value="ALPHA-1-ACID GLYCOPROTEIN 1"/>
    <property type="match status" value="1"/>
</dbReference>
<dbReference type="Proteomes" id="UP000694565">
    <property type="component" value="Unplaced"/>
</dbReference>
<dbReference type="Ensembl" id="ENSCLMT00005017778.1">
    <property type="protein sequence ID" value="ENSCLMP00005016780.1"/>
    <property type="gene ID" value="ENSCLMG00005008651.1"/>
</dbReference>
<dbReference type="AlphaFoldDB" id="A0A8C2XCP3"/>
<evidence type="ECO:0008006" key="8">
    <source>
        <dbReference type="Google" id="ProtNLM"/>
    </source>
</evidence>
<evidence type="ECO:0000256" key="5">
    <source>
        <dbReference type="SAM" id="SignalP"/>
    </source>
</evidence>
<evidence type="ECO:0000256" key="3">
    <source>
        <dbReference type="ARBA" id="ARBA00022729"/>
    </source>
</evidence>
<name>A0A8C2XCP3_CYCLU</name>
<dbReference type="GeneTree" id="ENSGT00400000024810"/>
<sequence>MNLWISTHFLVAGLFLSSWALTPEECRPLITPLSMKPSMVSLHLSHFLVGYTDNEVYNDMLKTTQSYWMNVHPSPSIPETFAMSADNKLNGTCLSLRTNINFEGNTASTLVSNITSVFHILPTCDGCLLMSINSSATNLDKVFSMMNYNSKVTAEKINVHALYLMGTTLKDSDLEHFRKQASCLGFNREPDFIYDPKNDFCAEGEGRMLFE</sequence>
<dbReference type="InterPro" id="IPR012674">
    <property type="entry name" value="Calycin"/>
</dbReference>
<dbReference type="GO" id="GO:0005576">
    <property type="term" value="C:extracellular region"/>
    <property type="evidence" value="ECO:0007669"/>
    <property type="project" value="UniProtKB-SubCell"/>
</dbReference>
<reference evidence="6" key="1">
    <citation type="submission" date="2025-08" db="UniProtKB">
        <authorList>
            <consortium name="Ensembl"/>
        </authorList>
    </citation>
    <scope>IDENTIFICATION</scope>
</reference>
<organism evidence="6 7">
    <name type="scientific">Cyclopterus lumpus</name>
    <name type="common">Lumpsucker</name>
    <dbReference type="NCBI Taxonomy" id="8103"/>
    <lineage>
        <taxon>Eukaryota</taxon>
        <taxon>Metazoa</taxon>
        <taxon>Chordata</taxon>
        <taxon>Craniata</taxon>
        <taxon>Vertebrata</taxon>
        <taxon>Euteleostomi</taxon>
        <taxon>Actinopterygii</taxon>
        <taxon>Neopterygii</taxon>
        <taxon>Teleostei</taxon>
        <taxon>Neoteleostei</taxon>
        <taxon>Acanthomorphata</taxon>
        <taxon>Eupercaria</taxon>
        <taxon>Perciformes</taxon>
        <taxon>Cottioidei</taxon>
        <taxon>Cottales</taxon>
        <taxon>Cyclopteridae</taxon>
        <taxon>Cyclopterus</taxon>
    </lineage>
</organism>
<keyword evidence="3 5" id="KW-0732">Signal</keyword>